<feature type="region of interest" description="Disordered" evidence="1">
    <location>
        <begin position="34"/>
        <end position="58"/>
    </location>
</feature>
<keyword evidence="3" id="KW-1185">Reference proteome</keyword>
<protein>
    <submittedName>
        <fullName evidence="2">Uncharacterized protein</fullName>
    </submittedName>
</protein>
<comment type="caution">
    <text evidence="2">The sequence shown here is derived from an EMBL/GenBank/DDBJ whole genome shotgun (WGS) entry which is preliminary data.</text>
</comment>
<gene>
    <name evidence="2" type="ORF">VNO77_33317</name>
</gene>
<evidence type="ECO:0000313" key="3">
    <source>
        <dbReference type="Proteomes" id="UP001367508"/>
    </source>
</evidence>
<dbReference type="EMBL" id="JAYMYQ010000008">
    <property type="protein sequence ID" value="KAK7314789.1"/>
    <property type="molecule type" value="Genomic_DNA"/>
</dbReference>
<dbReference type="Proteomes" id="UP001367508">
    <property type="component" value="Unassembled WGS sequence"/>
</dbReference>
<accession>A0AAN9KD41</accession>
<proteinExistence type="predicted"/>
<organism evidence="2 3">
    <name type="scientific">Canavalia gladiata</name>
    <name type="common">Sword bean</name>
    <name type="synonym">Dolichos gladiatus</name>
    <dbReference type="NCBI Taxonomy" id="3824"/>
    <lineage>
        <taxon>Eukaryota</taxon>
        <taxon>Viridiplantae</taxon>
        <taxon>Streptophyta</taxon>
        <taxon>Embryophyta</taxon>
        <taxon>Tracheophyta</taxon>
        <taxon>Spermatophyta</taxon>
        <taxon>Magnoliopsida</taxon>
        <taxon>eudicotyledons</taxon>
        <taxon>Gunneridae</taxon>
        <taxon>Pentapetalae</taxon>
        <taxon>rosids</taxon>
        <taxon>fabids</taxon>
        <taxon>Fabales</taxon>
        <taxon>Fabaceae</taxon>
        <taxon>Papilionoideae</taxon>
        <taxon>50 kb inversion clade</taxon>
        <taxon>NPAAA clade</taxon>
        <taxon>indigoferoid/millettioid clade</taxon>
        <taxon>Phaseoleae</taxon>
        <taxon>Canavalia</taxon>
    </lineage>
</organism>
<sequence length="147" mass="16657">MAPSFSRSRGLGGKRHRTERRKELLVKEFGSCKGEQGGWQVQRGKKPSESFTEKEGSNQDSRTILYRCVQGKYPVAWSNPFLIPRAALEILATLCLIRCQEPYTSSEGPGHLRIRRYIGLKSSDAYAVLGMLKTKCYHTVVVKSRYT</sequence>
<dbReference type="AlphaFoldDB" id="A0AAN9KD41"/>
<evidence type="ECO:0000256" key="1">
    <source>
        <dbReference type="SAM" id="MobiDB-lite"/>
    </source>
</evidence>
<feature type="compositionally biased region" description="Basic and acidic residues" evidence="1">
    <location>
        <begin position="46"/>
        <end position="57"/>
    </location>
</feature>
<name>A0AAN9KD41_CANGL</name>
<reference evidence="2 3" key="1">
    <citation type="submission" date="2024-01" db="EMBL/GenBank/DDBJ databases">
        <title>The genomes of 5 underutilized Papilionoideae crops provide insights into root nodulation and disease resistanc.</title>
        <authorList>
            <person name="Jiang F."/>
        </authorList>
    </citation>
    <scope>NUCLEOTIDE SEQUENCE [LARGE SCALE GENOMIC DNA]</scope>
    <source>
        <strain evidence="2">LVBAO_FW01</strain>
        <tissue evidence="2">Leaves</tissue>
    </source>
</reference>
<feature type="region of interest" description="Disordered" evidence="1">
    <location>
        <begin position="1"/>
        <end position="21"/>
    </location>
</feature>
<evidence type="ECO:0000313" key="2">
    <source>
        <dbReference type="EMBL" id="KAK7314789.1"/>
    </source>
</evidence>